<proteinExistence type="predicted"/>
<evidence type="ECO:0000313" key="3">
    <source>
        <dbReference type="Proteomes" id="UP000184305"/>
    </source>
</evidence>
<dbReference type="AlphaFoldDB" id="A0A1M7GSL7"/>
<name>A0A1M7GSL7_9GAMM</name>
<keyword evidence="1" id="KW-0812">Transmembrane</keyword>
<evidence type="ECO:0000256" key="1">
    <source>
        <dbReference type="SAM" id="Phobius"/>
    </source>
</evidence>
<evidence type="ECO:0000313" key="2">
    <source>
        <dbReference type="EMBL" id="SHM19158.1"/>
    </source>
</evidence>
<dbReference type="EMBL" id="FRBQ01000003">
    <property type="protein sequence ID" value="SHM19158.1"/>
    <property type="molecule type" value="Genomic_DNA"/>
</dbReference>
<organism evidence="2 3">
    <name type="scientific">Phytopseudomonas punonensis</name>
    <dbReference type="NCBI Taxonomy" id="1220495"/>
    <lineage>
        <taxon>Bacteria</taxon>
        <taxon>Pseudomonadati</taxon>
        <taxon>Pseudomonadota</taxon>
        <taxon>Gammaproteobacteria</taxon>
        <taxon>Pseudomonadales</taxon>
        <taxon>Pseudomonadaceae</taxon>
        <taxon>Phytopseudomonas</taxon>
    </lineage>
</organism>
<dbReference type="Proteomes" id="UP000184305">
    <property type="component" value="Unassembled WGS sequence"/>
</dbReference>
<protein>
    <recommendedName>
        <fullName evidence="4">DUF3592 domain-containing protein</fullName>
    </recommendedName>
</protein>
<accession>A0A1M7GSL7</accession>
<feature type="transmembrane region" description="Helical" evidence="1">
    <location>
        <begin position="127"/>
        <end position="149"/>
    </location>
</feature>
<gene>
    <name evidence="2" type="ORF">SAMN05216288_3268</name>
</gene>
<keyword evidence="3" id="KW-1185">Reference proteome</keyword>
<sequence>MVYYPREEQRDVLYTLSSLSIWMIPVFAFIAFLAQSGASIAVIKLWPASAEGVVTSVTTMKNNSSLELYEYSFSTPDGDHFTGSAEQYRQPSQPAHSVGQSIEVMYSPLHAGFYVPREIYEGSRMNFLVFSFCILAIVLLLAVSVYALVRQCSHAREDLHY</sequence>
<keyword evidence="1" id="KW-0472">Membrane</keyword>
<dbReference type="STRING" id="1220495.SAMN05216288_3268"/>
<feature type="transmembrane region" description="Helical" evidence="1">
    <location>
        <begin position="12"/>
        <end position="34"/>
    </location>
</feature>
<evidence type="ECO:0008006" key="4">
    <source>
        <dbReference type="Google" id="ProtNLM"/>
    </source>
</evidence>
<keyword evidence="1" id="KW-1133">Transmembrane helix</keyword>
<reference evidence="3" key="1">
    <citation type="submission" date="2016-11" db="EMBL/GenBank/DDBJ databases">
        <authorList>
            <person name="Varghese N."/>
            <person name="Submissions S."/>
        </authorList>
    </citation>
    <scope>NUCLEOTIDE SEQUENCE [LARGE SCALE GENOMIC DNA]</scope>
    <source>
        <strain evidence="3">CECT 8089</strain>
    </source>
</reference>